<gene>
    <name evidence="2" type="ORF">OE88DRAFT_332062</name>
</gene>
<sequence length="82" mass="8661">MPVPPAALPKRGMHIVMDLDPLHRDASGSGCDPRPDRRALVLGYIPLTRERSISRRGELSSFAGGADGHPSKASDTAGVAPF</sequence>
<dbReference type="EMBL" id="ML213514">
    <property type="protein sequence ID" value="TFK50181.1"/>
    <property type="molecule type" value="Genomic_DNA"/>
</dbReference>
<keyword evidence="3" id="KW-1185">Reference proteome</keyword>
<dbReference type="AlphaFoldDB" id="A0A5C3N8P1"/>
<evidence type="ECO:0000256" key="1">
    <source>
        <dbReference type="SAM" id="MobiDB-lite"/>
    </source>
</evidence>
<protein>
    <submittedName>
        <fullName evidence="2">Uncharacterized protein</fullName>
    </submittedName>
</protein>
<reference evidence="2 3" key="1">
    <citation type="journal article" date="2019" name="Nat. Ecol. Evol.">
        <title>Megaphylogeny resolves global patterns of mushroom evolution.</title>
        <authorList>
            <person name="Varga T."/>
            <person name="Krizsan K."/>
            <person name="Foldi C."/>
            <person name="Dima B."/>
            <person name="Sanchez-Garcia M."/>
            <person name="Sanchez-Ramirez S."/>
            <person name="Szollosi G.J."/>
            <person name="Szarkandi J.G."/>
            <person name="Papp V."/>
            <person name="Albert L."/>
            <person name="Andreopoulos W."/>
            <person name="Angelini C."/>
            <person name="Antonin V."/>
            <person name="Barry K.W."/>
            <person name="Bougher N.L."/>
            <person name="Buchanan P."/>
            <person name="Buyck B."/>
            <person name="Bense V."/>
            <person name="Catcheside P."/>
            <person name="Chovatia M."/>
            <person name="Cooper J."/>
            <person name="Damon W."/>
            <person name="Desjardin D."/>
            <person name="Finy P."/>
            <person name="Geml J."/>
            <person name="Haridas S."/>
            <person name="Hughes K."/>
            <person name="Justo A."/>
            <person name="Karasinski D."/>
            <person name="Kautmanova I."/>
            <person name="Kiss B."/>
            <person name="Kocsube S."/>
            <person name="Kotiranta H."/>
            <person name="LaButti K.M."/>
            <person name="Lechner B.E."/>
            <person name="Liimatainen K."/>
            <person name="Lipzen A."/>
            <person name="Lukacs Z."/>
            <person name="Mihaltcheva S."/>
            <person name="Morgado L.N."/>
            <person name="Niskanen T."/>
            <person name="Noordeloos M.E."/>
            <person name="Ohm R.A."/>
            <person name="Ortiz-Santana B."/>
            <person name="Ovrebo C."/>
            <person name="Racz N."/>
            <person name="Riley R."/>
            <person name="Savchenko A."/>
            <person name="Shiryaev A."/>
            <person name="Soop K."/>
            <person name="Spirin V."/>
            <person name="Szebenyi C."/>
            <person name="Tomsovsky M."/>
            <person name="Tulloss R.E."/>
            <person name="Uehling J."/>
            <person name="Grigoriev I.V."/>
            <person name="Vagvolgyi C."/>
            <person name="Papp T."/>
            <person name="Martin F.M."/>
            <person name="Miettinen O."/>
            <person name="Hibbett D.S."/>
            <person name="Nagy L.G."/>
        </authorList>
    </citation>
    <scope>NUCLEOTIDE SEQUENCE [LARGE SCALE GENOMIC DNA]</scope>
    <source>
        <strain evidence="2 3">OMC1185</strain>
    </source>
</reference>
<evidence type="ECO:0000313" key="3">
    <source>
        <dbReference type="Proteomes" id="UP000305948"/>
    </source>
</evidence>
<feature type="region of interest" description="Disordered" evidence="1">
    <location>
        <begin position="55"/>
        <end position="82"/>
    </location>
</feature>
<dbReference type="Proteomes" id="UP000305948">
    <property type="component" value="Unassembled WGS sequence"/>
</dbReference>
<name>A0A5C3N8P1_9AGAM</name>
<evidence type="ECO:0000313" key="2">
    <source>
        <dbReference type="EMBL" id="TFK50181.1"/>
    </source>
</evidence>
<organism evidence="2 3">
    <name type="scientific">Heliocybe sulcata</name>
    <dbReference type="NCBI Taxonomy" id="5364"/>
    <lineage>
        <taxon>Eukaryota</taxon>
        <taxon>Fungi</taxon>
        <taxon>Dikarya</taxon>
        <taxon>Basidiomycota</taxon>
        <taxon>Agaricomycotina</taxon>
        <taxon>Agaricomycetes</taxon>
        <taxon>Gloeophyllales</taxon>
        <taxon>Gloeophyllaceae</taxon>
        <taxon>Heliocybe</taxon>
    </lineage>
</organism>
<proteinExistence type="predicted"/>
<accession>A0A5C3N8P1</accession>